<accession>A0A9W8N8C4</accession>
<feature type="compositionally biased region" description="Polar residues" evidence="1">
    <location>
        <begin position="60"/>
        <end position="72"/>
    </location>
</feature>
<feature type="region of interest" description="Disordered" evidence="1">
    <location>
        <begin position="1"/>
        <end position="108"/>
    </location>
</feature>
<feature type="compositionally biased region" description="Polar residues" evidence="1">
    <location>
        <begin position="18"/>
        <end position="30"/>
    </location>
</feature>
<name>A0A9W8N8C4_9PEZI</name>
<keyword evidence="3" id="KW-1185">Reference proteome</keyword>
<evidence type="ECO:0000313" key="2">
    <source>
        <dbReference type="EMBL" id="KAJ3562638.1"/>
    </source>
</evidence>
<dbReference type="AlphaFoldDB" id="A0A9W8N8C4"/>
<organism evidence="2 3">
    <name type="scientific">Xylaria arbuscula</name>
    <dbReference type="NCBI Taxonomy" id="114810"/>
    <lineage>
        <taxon>Eukaryota</taxon>
        <taxon>Fungi</taxon>
        <taxon>Dikarya</taxon>
        <taxon>Ascomycota</taxon>
        <taxon>Pezizomycotina</taxon>
        <taxon>Sordariomycetes</taxon>
        <taxon>Xylariomycetidae</taxon>
        <taxon>Xylariales</taxon>
        <taxon>Xylariaceae</taxon>
        <taxon>Xylaria</taxon>
    </lineage>
</organism>
<feature type="compositionally biased region" description="Pro residues" evidence="1">
    <location>
        <begin position="85"/>
        <end position="108"/>
    </location>
</feature>
<proteinExistence type="predicted"/>
<sequence>MAVHNRTSLRGHHDLVTSARQGSRSNTSVQRTARTRRADTEATKNLRRKAARHNDDPLTRAQSLAMGSSAGSDLTGAVTCAQISPHPPAPPHPPVPNPPPPSNRRPCW</sequence>
<protein>
    <submittedName>
        <fullName evidence="2">Uncharacterized protein</fullName>
    </submittedName>
</protein>
<evidence type="ECO:0000256" key="1">
    <source>
        <dbReference type="SAM" id="MobiDB-lite"/>
    </source>
</evidence>
<dbReference type="EMBL" id="JANPWZ010001873">
    <property type="protein sequence ID" value="KAJ3562638.1"/>
    <property type="molecule type" value="Genomic_DNA"/>
</dbReference>
<dbReference type="Proteomes" id="UP001148614">
    <property type="component" value="Unassembled WGS sequence"/>
</dbReference>
<comment type="caution">
    <text evidence="2">The sequence shown here is derived from an EMBL/GenBank/DDBJ whole genome shotgun (WGS) entry which is preliminary data.</text>
</comment>
<evidence type="ECO:0000313" key="3">
    <source>
        <dbReference type="Proteomes" id="UP001148614"/>
    </source>
</evidence>
<reference evidence="2" key="1">
    <citation type="submission" date="2022-07" db="EMBL/GenBank/DDBJ databases">
        <title>Genome Sequence of Xylaria arbuscula.</title>
        <authorList>
            <person name="Buettner E."/>
        </authorList>
    </citation>
    <scope>NUCLEOTIDE SEQUENCE</scope>
    <source>
        <strain evidence="2">VT107</strain>
    </source>
</reference>
<gene>
    <name evidence="2" type="ORF">NPX13_g8489</name>
</gene>